<reference evidence="2 3" key="1">
    <citation type="submission" date="2024-01" db="EMBL/GenBank/DDBJ databases">
        <authorList>
            <person name="Allen C."/>
            <person name="Tagirdzhanova G."/>
        </authorList>
    </citation>
    <scope>NUCLEOTIDE SEQUENCE [LARGE SCALE GENOMIC DNA]</scope>
</reference>
<dbReference type="Pfam" id="PF09295">
    <property type="entry name" value="ChAPs"/>
    <property type="match status" value="1"/>
</dbReference>
<dbReference type="PANTHER" id="PTHR31975:SF1">
    <property type="entry name" value="BUD SITE SELECTION PROTEIN 7-RELATED"/>
    <property type="match status" value="1"/>
</dbReference>
<feature type="compositionally biased region" description="Basic and acidic residues" evidence="1">
    <location>
        <begin position="493"/>
        <end position="504"/>
    </location>
</feature>
<proteinExistence type="predicted"/>
<evidence type="ECO:0000313" key="2">
    <source>
        <dbReference type="EMBL" id="CAK7225130.1"/>
    </source>
</evidence>
<dbReference type="InterPro" id="IPR011990">
    <property type="entry name" value="TPR-like_helical_dom_sf"/>
</dbReference>
<gene>
    <name evidence="2" type="primary">BUD7</name>
    <name evidence="2" type="ORF">SCUCBS95973_005755</name>
</gene>
<dbReference type="PANTHER" id="PTHR31975">
    <property type="entry name" value="BUD SITE SELECTION PROTEIN 7-RELATED"/>
    <property type="match status" value="1"/>
</dbReference>
<feature type="compositionally biased region" description="Acidic residues" evidence="1">
    <location>
        <begin position="482"/>
        <end position="492"/>
    </location>
</feature>
<evidence type="ECO:0000313" key="3">
    <source>
        <dbReference type="Proteomes" id="UP001642405"/>
    </source>
</evidence>
<protein>
    <submittedName>
        <fullName evidence="2">Bud site selection protein</fullName>
    </submittedName>
</protein>
<accession>A0ABP0BZJ3</accession>
<dbReference type="EMBL" id="CAWUHB010000032">
    <property type="protein sequence ID" value="CAK7225130.1"/>
    <property type="molecule type" value="Genomic_DNA"/>
</dbReference>
<dbReference type="Proteomes" id="UP001642405">
    <property type="component" value="Unassembled WGS sequence"/>
</dbReference>
<dbReference type="InterPro" id="IPR015374">
    <property type="entry name" value="ChAPs"/>
</dbReference>
<sequence length="719" mass="80709">MVAPAVPEIMEEELHEAVESRTEQLMSLRELGPPDLVHLVKQPARGNGHKVGVYHHVTGVDASSSASLAAYINTLTYREPGATTTMKITEGLYCCYNALSRLDMRVHVTIPGTVKSYFVDERGEQKKATDDLWLETYLCSVLRAYSYADDGSGETIRKIMGVRRFNPVTSTETEHRFLSSAEQLFFRGWQLGSDSTVQVPTLVSNHLVSGLLKYFETTGRYASGINLFQKLQTQNVEVASLLAKVLFMGNEEVEGVRVLYEALKVEPMDHVMLDTQAEFLLRKARTAASPEQKEARLEMALGCADRGTIAAPSEFETWARLAEVYVAQEDWENALTTLNSCPMFTYQDKDAPLMPQPKEVSLPILPETRLDEIDNEMELRFNEQVDPSLVNLRASAYRGTFKKAYKILTEMTAKIGWDQLLKIRSNVFVMEDEYRTERKEGPSSVASYPTKGGNEVNGNNASTDALRGTPDRQPNGDHHPNDDDDNEEDEDKASEGSDDESKIEESEETHPEDDDGSHGVEKPTTAADAGDGKTDETGSAPTEEQLSRLNNKRLCERWLDSLFMVLYEDLRVYTIWRTQMAQYRAQSMQYKKSAEEWEILGNLAERLQHDDEAVEAYRACLSQRFSPRALSGILRSLKKMRGVTPETVAAVIRLVTWQYRWYSGFSPELLHTVRSLIEDEGGVKVGSLIQATNLPQHVLDLTHHYAALCATFHSSGTDG</sequence>
<comment type="caution">
    <text evidence="2">The sequence shown here is derived from an EMBL/GenBank/DDBJ whole genome shotgun (WGS) entry which is preliminary data.</text>
</comment>
<dbReference type="Gene3D" id="1.25.40.10">
    <property type="entry name" value="Tetratricopeptide repeat domain"/>
    <property type="match status" value="2"/>
</dbReference>
<keyword evidence="3" id="KW-1185">Reference proteome</keyword>
<feature type="region of interest" description="Disordered" evidence="1">
    <location>
        <begin position="434"/>
        <end position="546"/>
    </location>
</feature>
<feature type="compositionally biased region" description="Acidic residues" evidence="1">
    <location>
        <begin position="505"/>
        <end position="515"/>
    </location>
</feature>
<evidence type="ECO:0000256" key="1">
    <source>
        <dbReference type="SAM" id="MobiDB-lite"/>
    </source>
</evidence>
<organism evidence="2 3">
    <name type="scientific">Sporothrix curviconia</name>
    <dbReference type="NCBI Taxonomy" id="1260050"/>
    <lineage>
        <taxon>Eukaryota</taxon>
        <taxon>Fungi</taxon>
        <taxon>Dikarya</taxon>
        <taxon>Ascomycota</taxon>
        <taxon>Pezizomycotina</taxon>
        <taxon>Sordariomycetes</taxon>
        <taxon>Sordariomycetidae</taxon>
        <taxon>Ophiostomatales</taxon>
        <taxon>Ophiostomataceae</taxon>
        <taxon>Sporothrix</taxon>
    </lineage>
</organism>
<dbReference type="SUPFAM" id="SSF48452">
    <property type="entry name" value="TPR-like"/>
    <property type="match status" value="1"/>
</dbReference>
<name>A0ABP0BZJ3_9PEZI</name>
<feature type="compositionally biased region" description="Polar residues" evidence="1">
    <location>
        <begin position="537"/>
        <end position="546"/>
    </location>
</feature>